<sequence>MGSRRVLALALALLSLPAFAAARADAARTTISLTFDDGLLSEYQHNDVLSARDARATFYVNTNKLGLPGSMSWEQVRALADAGNEIGGHT</sequence>
<dbReference type="PROSITE" id="PS51677">
    <property type="entry name" value="NODB"/>
    <property type="match status" value="1"/>
</dbReference>
<dbReference type="InterPro" id="IPR011330">
    <property type="entry name" value="Glyco_hydro/deAcase_b/a-brl"/>
</dbReference>
<dbReference type="GO" id="GO:0016810">
    <property type="term" value="F:hydrolase activity, acting on carbon-nitrogen (but not peptide) bonds"/>
    <property type="evidence" value="ECO:0007669"/>
    <property type="project" value="InterPro"/>
</dbReference>
<dbReference type="Pfam" id="PF01522">
    <property type="entry name" value="Polysacc_deac_1"/>
    <property type="match status" value="1"/>
</dbReference>
<dbReference type="EMBL" id="KF120292">
    <property type="protein sequence ID" value="AIA87564.1"/>
    <property type="molecule type" value="Genomic_DNA"/>
</dbReference>
<evidence type="ECO:0000313" key="3">
    <source>
        <dbReference type="EMBL" id="AIA87564.1"/>
    </source>
</evidence>
<name>A0A060BX78_9BACT</name>
<feature type="chain" id="PRO_5001582323" evidence="1">
    <location>
        <begin position="21"/>
        <end position="90"/>
    </location>
</feature>
<keyword evidence="1" id="KW-0732">Signal</keyword>
<accession>A0A060BX78</accession>
<dbReference type="Gene3D" id="3.20.20.370">
    <property type="entry name" value="Glycoside hydrolase/deacetylase"/>
    <property type="match status" value="1"/>
</dbReference>
<feature type="non-terminal residue" evidence="3">
    <location>
        <position position="90"/>
    </location>
</feature>
<organism evidence="3">
    <name type="scientific">uncultured Myxococcus sp</name>
    <dbReference type="NCBI Taxonomy" id="420971"/>
    <lineage>
        <taxon>Bacteria</taxon>
        <taxon>Pseudomonadati</taxon>
        <taxon>Myxococcota</taxon>
        <taxon>Myxococcia</taxon>
        <taxon>Myxococcales</taxon>
        <taxon>Cystobacterineae</taxon>
        <taxon>Myxococcaceae</taxon>
        <taxon>Myxococcus</taxon>
        <taxon>environmental samples</taxon>
    </lineage>
</organism>
<dbReference type="AlphaFoldDB" id="A0A060BX78"/>
<dbReference type="GO" id="GO:0005975">
    <property type="term" value="P:carbohydrate metabolic process"/>
    <property type="evidence" value="ECO:0007669"/>
    <property type="project" value="InterPro"/>
</dbReference>
<reference evidence="3" key="1">
    <citation type="journal article" date="2013" name="Environ. Microbiol.">
        <title>Seasonally variable intestinal metagenomes of the red palm weevil (Rhynchophorus ferrugineus).</title>
        <authorList>
            <person name="Jia S."/>
            <person name="Zhang X."/>
            <person name="Zhang G."/>
            <person name="Yin A."/>
            <person name="Zhang S."/>
            <person name="Li F."/>
            <person name="Wang L."/>
            <person name="Zhao D."/>
            <person name="Yun Q."/>
            <person name="Tala"/>
            <person name="Wang J."/>
            <person name="Sun G."/>
            <person name="Baabdullah M."/>
            <person name="Yu X."/>
            <person name="Hu S."/>
            <person name="Al-Mssallem I.S."/>
            <person name="Yu J."/>
        </authorList>
    </citation>
    <scope>NUCLEOTIDE SEQUENCE</scope>
</reference>
<evidence type="ECO:0000256" key="1">
    <source>
        <dbReference type="SAM" id="SignalP"/>
    </source>
</evidence>
<feature type="domain" description="NodB homology" evidence="2">
    <location>
        <begin position="29"/>
        <end position="90"/>
    </location>
</feature>
<dbReference type="InterPro" id="IPR002509">
    <property type="entry name" value="NODB_dom"/>
</dbReference>
<dbReference type="SUPFAM" id="SSF88713">
    <property type="entry name" value="Glycoside hydrolase/deacetylase"/>
    <property type="match status" value="1"/>
</dbReference>
<proteinExistence type="predicted"/>
<evidence type="ECO:0000259" key="2">
    <source>
        <dbReference type="PROSITE" id="PS51677"/>
    </source>
</evidence>
<protein>
    <submittedName>
        <fullName evidence="3">Polysacc_deac_1</fullName>
    </submittedName>
</protein>
<feature type="signal peptide" evidence="1">
    <location>
        <begin position="1"/>
        <end position="20"/>
    </location>
</feature>